<organism evidence="2 3">
    <name type="scientific">Ranatra chinensis</name>
    <dbReference type="NCBI Taxonomy" id="642074"/>
    <lineage>
        <taxon>Eukaryota</taxon>
        <taxon>Metazoa</taxon>
        <taxon>Ecdysozoa</taxon>
        <taxon>Arthropoda</taxon>
        <taxon>Hexapoda</taxon>
        <taxon>Insecta</taxon>
        <taxon>Pterygota</taxon>
        <taxon>Neoptera</taxon>
        <taxon>Paraneoptera</taxon>
        <taxon>Hemiptera</taxon>
        <taxon>Heteroptera</taxon>
        <taxon>Panheteroptera</taxon>
        <taxon>Nepomorpha</taxon>
        <taxon>Nepidae</taxon>
        <taxon>Ranatrinae</taxon>
        <taxon>Ranatra</taxon>
    </lineage>
</organism>
<evidence type="ECO:0000313" key="3">
    <source>
        <dbReference type="Proteomes" id="UP001558652"/>
    </source>
</evidence>
<feature type="compositionally biased region" description="Basic and acidic residues" evidence="1">
    <location>
        <begin position="71"/>
        <end position="81"/>
    </location>
</feature>
<sequence>MASKRRNMFHKNKTQETTEKGCPITYNSICEDWVISIWPGHPRRREERSMGTRLLHGRIRRARIKTDLGKKMSNEDGELRAPLDQVRGPDNNKGGTVAFCQPPRGPRADKGEADIGPPPVDRVPEDHARFTAPVAVAGGGGGTTVKRPCTPAISF</sequence>
<dbReference type="EMBL" id="JBFDAA010000001">
    <property type="protein sequence ID" value="KAL1140382.1"/>
    <property type="molecule type" value="Genomic_DNA"/>
</dbReference>
<comment type="caution">
    <text evidence="2">The sequence shown here is derived from an EMBL/GenBank/DDBJ whole genome shotgun (WGS) entry which is preliminary data.</text>
</comment>
<keyword evidence="3" id="KW-1185">Reference proteome</keyword>
<name>A0ABD0Z748_9HEMI</name>
<reference evidence="2 3" key="1">
    <citation type="submission" date="2024-07" db="EMBL/GenBank/DDBJ databases">
        <title>Chromosome-level genome assembly of the water stick insect Ranatra chinensis (Heteroptera: Nepidae).</title>
        <authorList>
            <person name="Liu X."/>
        </authorList>
    </citation>
    <scope>NUCLEOTIDE SEQUENCE [LARGE SCALE GENOMIC DNA]</scope>
    <source>
        <strain evidence="2">Cailab_2021Rc</strain>
        <tissue evidence="2">Muscle</tissue>
    </source>
</reference>
<proteinExistence type="predicted"/>
<gene>
    <name evidence="2" type="ORF">AAG570_000314</name>
</gene>
<evidence type="ECO:0000313" key="2">
    <source>
        <dbReference type="EMBL" id="KAL1140382.1"/>
    </source>
</evidence>
<protein>
    <submittedName>
        <fullName evidence="2">Uncharacterized protein</fullName>
    </submittedName>
</protein>
<feature type="region of interest" description="Disordered" evidence="1">
    <location>
        <begin position="71"/>
        <end position="155"/>
    </location>
</feature>
<evidence type="ECO:0000256" key="1">
    <source>
        <dbReference type="SAM" id="MobiDB-lite"/>
    </source>
</evidence>
<dbReference type="AlphaFoldDB" id="A0ABD0Z748"/>
<accession>A0ABD0Z748</accession>
<dbReference type="Proteomes" id="UP001558652">
    <property type="component" value="Unassembled WGS sequence"/>
</dbReference>